<evidence type="ECO:0000256" key="1">
    <source>
        <dbReference type="SAM" id="Coils"/>
    </source>
</evidence>
<feature type="compositionally biased region" description="Gly residues" evidence="2">
    <location>
        <begin position="93"/>
        <end position="106"/>
    </location>
</feature>
<accession>A0ABD5Q4V8</accession>
<feature type="region of interest" description="Disordered" evidence="2">
    <location>
        <begin position="1"/>
        <end position="20"/>
    </location>
</feature>
<dbReference type="GeneID" id="73043774"/>
<dbReference type="EMBL" id="JBHSHT010000002">
    <property type="protein sequence ID" value="MFC4825507.1"/>
    <property type="molecule type" value="Genomic_DNA"/>
</dbReference>
<keyword evidence="1" id="KW-0175">Coiled coil</keyword>
<gene>
    <name evidence="3" type="ORF">ACFO9K_14700</name>
</gene>
<proteinExistence type="predicted"/>
<organism evidence="3 4">
    <name type="scientific">Halorussus aquaticus</name>
    <dbReference type="NCBI Taxonomy" id="2953748"/>
    <lineage>
        <taxon>Archaea</taxon>
        <taxon>Methanobacteriati</taxon>
        <taxon>Methanobacteriota</taxon>
        <taxon>Stenosarchaea group</taxon>
        <taxon>Halobacteria</taxon>
        <taxon>Halobacteriales</taxon>
        <taxon>Haladaptataceae</taxon>
        <taxon>Halorussus</taxon>
    </lineage>
</organism>
<dbReference type="AlphaFoldDB" id="A0ABD5Q4V8"/>
<comment type="caution">
    <text evidence="3">The sequence shown here is derived from an EMBL/GenBank/DDBJ whole genome shotgun (WGS) entry which is preliminary data.</text>
</comment>
<dbReference type="RefSeq" id="WP_254268833.1">
    <property type="nucleotide sequence ID" value="NZ_CP100400.1"/>
</dbReference>
<evidence type="ECO:0000313" key="4">
    <source>
        <dbReference type="Proteomes" id="UP001595945"/>
    </source>
</evidence>
<protein>
    <submittedName>
        <fullName evidence="3">Uncharacterized protein</fullName>
    </submittedName>
</protein>
<feature type="compositionally biased region" description="Basic and acidic residues" evidence="2">
    <location>
        <begin position="107"/>
        <end position="120"/>
    </location>
</feature>
<dbReference type="Proteomes" id="UP001595945">
    <property type="component" value="Unassembled WGS sequence"/>
</dbReference>
<evidence type="ECO:0000256" key="2">
    <source>
        <dbReference type="SAM" id="MobiDB-lite"/>
    </source>
</evidence>
<evidence type="ECO:0000313" key="3">
    <source>
        <dbReference type="EMBL" id="MFC4825507.1"/>
    </source>
</evidence>
<name>A0ABD5Q4V8_9EURY</name>
<feature type="region of interest" description="Disordered" evidence="2">
    <location>
        <begin position="87"/>
        <end position="135"/>
    </location>
</feature>
<feature type="coiled-coil region" evidence="1">
    <location>
        <begin position="59"/>
        <end position="86"/>
    </location>
</feature>
<sequence length="135" mass="14729">MVEEDLGEATITYEGPDGDTVEKNVQNEHVAYFQDHWMVKTGEDDEGRDLVRRIPASRVYHVERTVEQFEREVETLRDQVQSVADDLRSKLLGSGGGGSGGSGGTDRGGESETLHIDVESGKSVTDDEGSESDAQ</sequence>
<feature type="compositionally biased region" description="Acidic residues" evidence="2">
    <location>
        <begin position="126"/>
        <end position="135"/>
    </location>
</feature>
<keyword evidence="4" id="KW-1185">Reference proteome</keyword>
<reference evidence="3 4" key="1">
    <citation type="journal article" date="2019" name="Int. J. Syst. Evol. Microbiol.">
        <title>The Global Catalogue of Microorganisms (GCM) 10K type strain sequencing project: providing services to taxonomists for standard genome sequencing and annotation.</title>
        <authorList>
            <consortium name="The Broad Institute Genomics Platform"/>
            <consortium name="The Broad Institute Genome Sequencing Center for Infectious Disease"/>
            <person name="Wu L."/>
            <person name="Ma J."/>
        </authorList>
    </citation>
    <scope>NUCLEOTIDE SEQUENCE [LARGE SCALE GENOMIC DNA]</scope>
    <source>
        <strain evidence="3 4">XZYJ18</strain>
    </source>
</reference>